<organism evidence="3 4">
    <name type="scientific">Albimonas pacifica</name>
    <dbReference type="NCBI Taxonomy" id="1114924"/>
    <lineage>
        <taxon>Bacteria</taxon>
        <taxon>Pseudomonadati</taxon>
        <taxon>Pseudomonadota</taxon>
        <taxon>Alphaproteobacteria</taxon>
        <taxon>Rhodobacterales</taxon>
        <taxon>Paracoccaceae</taxon>
        <taxon>Albimonas</taxon>
    </lineage>
</organism>
<sequence>MRRIAIIGLGFVADLYMGSLSAHPDVAISAVHDRDPERRRRFVDHWRGQGHGALGAGLTVADGMAGFLAALLPGDVVLNLTNPEAHYEVSRALLEAGVHVWSEKPLATTMEHARALHALAAERGLMLASAPCSVLGEAAQTLWAAVREGIAGSPRLIYAELDDGFIPQAPTEAWVSASGAPWPREDEFRTGCTLEHAGYYLTWLIAMFGPIRTVAAASAELIPGKLPDGGRAAPDFSTGTLFFDSGPVARLTCSIIAPHDHRIRVICDGGALELDAAWDNAAPVRFRRRFRVRRRLVEHPFPRRLKLAGGSHPKVKRTGAAAMNFALGPVEMLDARDEGRPCRISADFSLHLNEATLALQAAGERTAPHAMTTTCAPMAPMPWARLA</sequence>
<proteinExistence type="predicted"/>
<dbReference type="EMBL" id="FOQH01000007">
    <property type="protein sequence ID" value="SFI48523.1"/>
    <property type="molecule type" value="Genomic_DNA"/>
</dbReference>
<dbReference type="RefSeq" id="WP_092861075.1">
    <property type="nucleotide sequence ID" value="NZ_FOQH01000007.1"/>
</dbReference>
<dbReference type="AlphaFoldDB" id="A0A1I3IL81"/>
<reference evidence="3 4" key="1">
    <citation type="submission" date="2016-10" db="EMBL/GenBank/DDBJ databases">
        <authorList>
            <person name="de Groot N.N."/>
        </authorList>
    </citation>
    <scope>NUCLEOTIDE SEQUENCE [LARGE SCALE GENOMIC DNA]</scope>
    <source>
        <strain evidence="3 4">CGMCC 1.11030</strain>
    </source>
</reference>
<evidence type="ECO:0000259" key="2">
    <source>
        <dbReference type="Pfam" id="PF22725"/>
    </source>
</evidence>
<dbReference type="InterPro" id="IPR036291">
    <property type="entry name" value="NAD(P)-bd_dom_sf"/>
</dbReference>
<evidence type="ECO:0000259" key="1">
    <source>
        <dbReference type="Pfam" id="PF01408"/>
    </source>
</evidence>
<dbReference type="Gene3D" id="3.30.360.10">
    <property type="entry name" value="Dihydrodipicolinate Reductase, domain 2"/>
    <property type="match status" value="1"/>
</dbReference>
<accession>A0A1I3IL81</accession>
<evidence type="ECO:0000313" key="3">
    <source>
        <dbReference type="EMBL" id="SFI48523.1"/>
    </source>
</evidence>
<gene>
    <name evidence="3" type="ORF">SAMN05216258_107111</name>
</gene>
<dbReference type="SUPFAM" id="SSF55347">
    <property type="entry name" value="Glyceraldehyde-3-phosphate dehydrogenase-like, C-terminal domain"/>
    <property type="match status" value="1"/>
</dbReference>
<dbReference type="InterPro" id="IPR055170">
    <property type="entry name" value="GFO_IDH_MocA-like_dom"/>
</dbReference>
<dbReference type="SUPFAM" id="SSF51735">
    <property type="entry name" value="NAD(P)-binding Rossmann-fold domains"/>
    <property type="match status" value="1"/>
</dbReference>
<dbReference type="GO" id="GO:0000166">
    <property type="term" value="F:nucleotide binding"/>
    <property type="evidence" value="ECO:0007669"/>
    <property type="project" value="InterPro"/>
</dbReference>
<dbReference type="Gene3D" id="3.40.50.720">
    <property type="entry name" value="NAD(P)-binding Rossmann-like Domain"/>
    <property type="match status" value="1"/>
</dbReference>
<dbReference type="PANTHER" id="PTHR43708:SF8">
    <property type="entry name" value="OXIDOREDUCTASE"/>
    <property type="match status" value="1"/>
</dbReference>
<dbReference type="OrthoDB" id="9776544at2"/>
<dbReference type="Pfam" id="PF01408">
    <property type="entry name" value="GFO_IDH_MocA"/>
    <property type="match status" value="1"/>
</dbReference>
<dbReference type="InterPro" id="IPR000683">
    <property type="entry name" value="Gfo/Idh/MocA-like_OxRdtase_N"/>
</dbReference>
<dbReference type="Proteomes" id="UP000199377">
    <property type="component" value="Unassembled WGS sequence"/>
</dbReference>
<feature type="domain" description="Gfo/Idh/MocA-like oxidoreductase N-terminal" evidence="1">
    <location>
        <begin position="3"/>
        <end position="128"/>
    </location>
</feature>
<dbReference type="Pfam" id="PF22725">
    <property type="entry name" value="GFO_IDH_MocA_C3"/>
    <property type="match status" value="1"/>
</dbReference>
<feature type="domain" description="GFO/IDH/MocA-like oxidoreductase" evidence="2">
    <location>
        <begin position="140"/>
        <end position="273"/>
    </location>
</feature>
<dbReference type="InterPro" id="IPR051317">
    <property type="entry name" value="Gfo/Idh/MocA_oxidoreduct"/>
</dbReference>
<dbReference type="STRING" id="1114924.SAMN05216258_107111"/>
<evidence type="ECO:0000313" key="4">
    <source>
        <dbReference type="Proteomes" id="UP000199377"/>
    </source>
</evidence>
<keyword evidence="4" id="KW-1185">Reference proteome</keyword>
<name>A0A1I3IL81_9RHOB</name>
<protein>
    <submittedName>
        <fullName evidence="3">Predicted dehydrogenase</fullName>
    </submittedName>
</protein>
<dbReference type="PANTHER" id="PTHR43708">
    <property type="entry name" value="CONSERVED EXPRESSED OXIDOREDUCTASE (EUROFUNG)"/>
    <property type="match status" value="1"/>
</dbReference>